<dbReference type="SUPFAM" id="SSF47336">
    <property type="entry name" value="ACP-like"/>
    <property type="match status" value="2"/>
</dbReference>
<feature type="domain" description="Carrier" evidence="9">
    <location>
        <begin position="1944"/>
        <end position="2018"/>
    </location>
</feature>
<dbReference type="InterPro" id="IPR036291">
    <property type="entry name" value="NAD(P)-bd_dom_sf"/>
</dbReference>
<accession>A0A0H2VEF4</accession>
<evidence type="ECO:0000256" key="2">
    <source>
        <dbReference type="ARBA" id="ARBA00006432"/>
    </source>
</evidence>
<dbReference type="NCBIfam" id="TIGR01733">
    <property type="entry name" value="AA-adenyl-dom"/>
    <property type="match status" value="2"/>
</dbReference>
<dbReference type="GO" id="GO:0016874">
    <property type="term" value="F:ligase activity"/>
    <property type="evidence" value="ECO:0007669"/>
    <property type="project" value="UniProtKB-KW"/>
</dbReference>
<comment type="cofactor">
    <cofactor evidence="1">
        <name>pantetheine 4'-phosphate</name>
        <dbReference type="ChEBI" id="CHEBI:47942"/>
    </cofactor>
</comment>
<dbReference type="FunFam" id="3.40.50.980:FF:000001">
    <property type="entry name" value="Non-ribosomal peptide synthetase"/>
    <property type="match status" value="2"/>
</dbReference>
<dbReference type="Pfam" id="PF07993">
    <property type="entry name" value="NAD_binding_4"/>
    <property type="match status" value="1"/>
</dbReference>
<evidence type="ECO:0000256" key="4">
    <source>
        <dbReference type="ARBA" id="ARBA00022450"/>
    </source>
</evidence>
<evidence type="ECO:0000259" key="9">
    <source>
        <dbReference type="PROSITE" id="PS50075"/>
    </source>
</evidence>
<dbReference type="eggNOG" id="COG1020">
    <property type="taxonomic scope" value="Bacteria"/>
</dbReference>
<dbReference type="CDD" id="cd05930">
    <property type="entry name" value="A_NRPS"/>
    <property type="match status" value="1"/>
</dbReference>
<dbReference type="InterPro" id="IPR020845">
    <property type="entry name" value="AMP-binding_CS"/>
</dbReference>
<dbReference type="Gene3D" id="3.40.50.1820">
    <property type="entry name" value="alpha/beta hydrolase"/>
    <property type="match status" value="1"/>
</dbReference>
<dbReference type="InterPro" id="IPR009081">
    <property type="entry name" value="PP-bd_ACP"/>
</dbReference>
<feature type="domain" description="Carrier" evidence="9">
    <location>
        <begin position="929"/>
        <end position="1004"/>
    </location>
</feature>
<dbReference type="GO" id="GO:0008610">
    <property type="term" value="P:lipid biosynthetic process"/>
    <property type="evidence" value="ECO:0007669"/>
    <property type="project" value="UniProtKB-ARBA"/>
</dbReference>
<dbReference type="GO" id="GO:0044550">
    <property type="term" value="P:secondary metabolite biosynthetic process"/>
    <property type="evidence" value="ECO:0007669"/>
    <property type="project" value="TreeGrafter"/>
</dbReference>
<dbReference type="InterPro" id="IPR010071">
    <property type="entry name" value="AA_adenyl_dom"/>
</dbReference>
<dbReference type="InterPro" id="IPR029058">
    <property type="entry name" value="AB_hydrolase_fold"/>
</dbReference>
<keyword evidence="4" id="KW-0596">Phosphopantetheine</keyword>
<dbReference type="PANTHER" id="PTHR45527:SF1">
    <property type="entry name" value="FATTY ACID SYNTHASE"/>
    <property type="match status" value="1"/>
</dbReference>
<keyword evidence="5" id="KW-0597">Phosphoprotein</keyword>
<dbReference type="CDD" id="cd19531">
    <property type="entry name" value="LCL_NRPS-like"/>
    <property type="match status" value="1"/>
</dbReference>
<dbReference type="PATRIC" id="fig|176280.10.peg.221"/>
<dbReference type="Gene3D" id="3.40.50.980">
    <property type="match status" value="4"/>
</dbReference>
<evidence type="ECO:0000256" key="5">
    <source>
        <dbReference type="ARBA" id="ARBA00022553"/>
    </source>
</evidence>
<dbReference type="PROSITE" id="PS00455">
    <property type="entry name" value="AMP_BINDING"/>
    <property type="match status" value="1"/>
</dbReference>
<dbReference type="SUPFAM" id="SSF51735">
    <property type="entry name" value="NAD(P)-binding Rossmann-fold domains"/>
    <property type="match status" value="1"/>
</dbReference>
<dbReference type="PANTHER" id="PTHR45527">
    <property type="entry name" value="NONRIBOSOMAL PEPTIDE SYNTHETASE"/>
    <property type="match status" value="1"/>
</dbReference>
<protein>
    <recommendedName>
        <fullName evidence="3">Putative long chain fatty acid-CoA ligase VraA</fullName>
    </recommendedName>
    <alternativeName>
        <fullName evidence="8">Acyl-CoA synthetase</fullName>
    </alternativeName>
</protein>
<dbReference type="CDD" id="cd05235">
    <property type="entry name" value="SDR_e1"/>
    <property type="match status" value="1"/>
</dbReference>
<name>A0A0H2VEF4_STAES</name>
<dbReference type="SUPFAM" id="SSF56801">
    <property type="entry name" value="Acetyl-CoA synthetase-like"/>
    <property type="match status" value="2"/>
</dbReference>
<dbReference type="HOGENOM" id="CLU_000022_44_1_9"/>
<dbReference type="GO" id="GO:0017000">
    <property type="term" value="P:antibiotic biosynthetic process"/>
    <property type="evidence" value="ECO:0007669"/>
    <property type="project" value="UniProtKB-KW"/>
</dbReference>
<dbReference type="NCBIfam" id="NF047350">
    <property type="entry name" value="aureusi_NRPS"/>
    <property type="match status" value="1"/>
</dbReference>
<evidence type="ECO:0000313" key="11">
    <source>
        <dbReference type="Proteomes" id="UP000001411"/>
    </source>
</evidence>
<dbReference type="KEGG" id="sep:SE_0243"/>
<dbReference type="FunFam" id="3.30.300.30:FF:000010">
    <property type="entry name" value="Enterobactin synthetase component F"/>
    <property type="match status" value="1"/>
</dbReference>
<dbReference type="Gene3D" id="3.30.300.30">
    <property type="match status" value="2"/>
</dbReference>
<dbReference type="OrthoDB" id="9765680at2"/>
<dbReference type="FunFam" id="1.10.1200.10:FF:000005">
    <property type="entry name" value="Nonribosomal peptide synthetase 1"/>
    <property type="match status" value="1"/>
</dbReference>
<dbReference type="InterPro" id="IPR010080">
    <property type="entry name" value="Thioester_reductase-like_dom"/>
</dbReference>
<gene>
    <name evidence="10" type="ordered locus">SE_0243</name>
</gene>
<dbReference type="InterPro" id="IPR025110">
    <property type="entry name" value="AMP-bd_C"/>
</dbReference>
<dbReference type="EMBL" id="AE015929">
    <property type="protein sequence ID" value="AAO03840.1"/>
    <property type="molecule type" value="Genomic_DNA"/>
</dbReference>
<dbReference type="Gene3D" id="2.30.38.10">
    <property type="entry name" value="Luciferase, Domain 3"/>
    <property type="match status" value="2"/>
</dbReference>
<dbReference type="Pfam" id="PF00668">
    <property type="entry name" value="Condensation"/>
    <property type="match status" value="1"/>
</dbReference>
<dbReference type="PROSITE" id="PS00012">
    <property type="entry name" value="PHOSPHOPANTETHEINE"/>
    <property type="match status" value="1"/>
</dbReference>
<evidence type="ECO:0000256" key="3">
    <source>
        <dbReference type="ARBA" id="ARBA00017625"/>
    </source>
</evidence>
<dbReference type="Gene3D" id="3.30.559.10">
    <property type="entry name" value="Chloramphenicol acetyltransferase-like domain"/>
    <property type="match status" value="2"/>
</dbReference>
<sequence>MSYYGNEYERRTLMNIEALYFQKYFYFKHLNQSSSEHSVTYWVKLSRDIELHRLMYALVDVVQNQPVLRTQFVTDDFNQLKINLRDFFPFIEIKEVNEMSQSIDLEAFFTRNLNSYHFNQLPLFNFKIYQFLDDAYLLLDFHATIFNESQLTPFLQQLNIAYTHSLKSEYSISDFYNWIKEMNQKMDQNQVVCPSKHFNVLNADGDNYAYIPVKNTCEKKKMCSLHAELPSLDIDVWIVSIYLAHHFISQSSDVTLGIHFSIDNKNTENMMVLNTDIAPLNLSISQSDVVKDMVDECSALLEELQMCGASFVVQPKAVQTDVETMIHIEKVQEQFELNHICHHIHRLYNEASSFADLEFYPHVQDGFDIVYNDNVYDDLTVHTLVKLINGIYMQITQNPSLLIKDIKLSDRSDLAKYNDINNQNNDINYSEVTYKTVVERFERQVHQHPDSIALQYEQRSMTYHQLNQCANLLAYRLRLNHQIEPNDMVALIAERSLEMIIGMLGILKAGAGYIPIDPDYPEERMNYIIEDAKPKAVVTYRTSFQSGLPQMDIELIVDSREHDIDNPRGINCSEDIAYVIYTSGTTGKPKGTLVPHRGIDRLVHNPNYVELNENTTVLLSGTVAFDAATFEIYGPLLNGGRLVITSKDTLLNPQLLDQAITENKVNTMWLTSSLFNQIASERIEALESLTYLLIGGEVLNAKWVHLLNSRECHPQIINGYGPTENTTFTTTFAIPQEMPSRIPIGLPISGTTVYVMQGNRICGVGVPGELCIGGAGLAKGYLNQPKLTAERFIQSPFNNEMLYRSGDLVRLQEDGYIDYISRIDKQVKIRGFRIELSEIEKALEAIRDINKAVVIVREQDQDKQIVAYYEASQLKSTGQLKDILSETLPEYMVPVHFMKVDRIPITMNGKLDVRSLPEINLKNNRNYVEPRNDIERTVCRIFEEILHVDQVGVKDNFFELGGHSLRATLVVNRIEERLKKRLKVGDLMKSPTVEQLGQQIEELQNDVYEVIPKANESYQYDLSASQKSMYLLWKVNPKDTVYNIPFLWRLSSELNVMQLQRALSKLIERHEILRTQYVIDDNEVKQRIATHVSPDFEEVTTSLTNEQDIIQSFMEPFDLEQPSQMRVKYIHGPQQDYLFMDTHHSINDGMSNTILLSDLNALYQDKSLPELKLQYKDYSEWMVHRDLSKQRHFWLQQFENQVPILNMPTDYPRPSIKTTNGNMLTFHYNRQIKQQLKSYVEQHQVTDFMFFASAIMVLLHKYTRQDDIAIGSVISARTHRDTENMLGMFANTLVYRGRPHDQKTWDQLMAEMKEMCLGAYEHQEYPFESLVNDLVDERDASHNPLFDVMLVLQNNETNHANFGHSQLTHIPPQSTTAKFDLSFIIEEDQDDYVINIEYNTDLYKQETIHHIAEQLQMIIKHVISTENLKIQDIDENDDLLIWLDKHVNDCSLDLPKNKSIQQLLHDVMKAKADDVALKMNGQSMTYQELDDYSNSMAQTLIQNGIQKGERVALLTERSFEMVASMIAVLKVGGSYVPIDVTYPNKRIEFIIEDAEVAAVLTYGKTISSHIPVIKIEDIDNTENNKRLNIEYAGNLEDDMYHIYTSGTTGKPKAVSVKQRNILNLVCAWTKRLNLSDDEVYLQYANYVFDASATDFYCSLLNGYPLVIATSVERTNTDLLEKLISQENITIASIPLQVYNVMHHFYIPKVITGGATSTPAFVQHISKHCDMYVNAYGPSENTVITSCWIYEKGDAIPSTIPIGKPLANVDIFIMSGGKLCGVGIPGELCIAGESLTSGYLNRPELSAEKFINNPFGPGQLYRSGDLARLMPDGQIEFLGRIDKQVKVHGYRIELGEIENIINSVDTVTDSVVILAKQGEREVLHAYYVGSQEDENHISQHLNQYLPKYMIPKTLTAISEIPLTGNDKVDESRLPVPNVHKNKFVAPRNNIEREIAQIVSGVLDVSSMSIDDDFFEMGGTSLDAMVVVSKLKSNGIHITMQDVYQFKTVRYIANHTEKRQALPEVVLPDHLPQLQSLVERRYQLKSQHLTQSSLGHVLLTGATGFLGAYLIDEMQDDADQITCIVRGHDINQAKTNLENNLNCYFDTAHVDKLMKHIDIILADLSELDHLIIDSAIDTIIHAGARTDHFGDDETFFDVNVRSTQALIDLAKDKKAKLIYISTISVGTVFEVHQDDITFSEKDLYKGQLFTSPYTKSKFYSEIKVLEAVNEGLAAQIIRLGNLTSASTGPLNMKNLTTNRFSIVMHDLLKMPFIGESISKAKVEFSFIDVTARHIIKLARSNAIPIIYHVYAPCSITMKQVIDNAKGSEMTVVSDSEFEQKLHELGMHELIGLNSNGDNQISGVTDSNMTQTVMKELQGEWPHLSYQWLQQWYHLLFEKFDAN</sequence>
<dbReference type="InterPro" id="IPR006162">
    <property type="entry name" value="Ppantetheine_attach_site"/>
</dbReference>
<dbReference type="NCBIfam" id="NF003417">
    <property type="entry name" value="PRK04813.1"/>
    <property type="match status" value="2"/>
</dbReference>
<comment type="similarity">
    <text evidence="2">Belongs to the ATP-dependent AMP-binding enzyme family.</text>
</comment>
<dbReference type="GO" id="GO:0031177">
    <property type="term" value="F:phosphopantetheine binding"/>
    <property type="evidence" value="ECO:0007669"/>
    <property type="project" value="TreeGrafter"/>
</dbReference>
<evidence type="ECO:0000256" key="7">
    <source>
        <dbReference type="ARBA" id="ARBA00023194"/>
    </source>
</evidence>
<dbReference type="InterPro" id="IPR000873">
    <property type="entry name" value="AMP-dep_synth/lig_dom"/>
</dbReference>
<evidence type="ECO:0000256" key="6">
    <source>
        <dbReference type="ARBA" id="ARBA00022598"/>
    </source>
</evidence>
<reference evidence="10 11" key="1">
    <citation type="journal article" date="2003" name="Mol. Microbiol.">
        <title>Genome-based analysis of virulence genes in a non-biofilm-forming Staphylococcus epidermidis strain (ATCC 12228).</title>
        <authorList>
            <person name="Zhang Y.Q."/>
            <person name="Ren S.X."/>
            <person name="Li H.L."/>
            <person name="Wang Y.X."/>
            <person name="Fu G."/>
            <person name="Yang J."/>
            <person name="Qin Z.Q."/>
            <person name="Miao Y.G."/>
            <person name="Wang W.Y."/>
            <person name="Chen R.S."/>
            <person name="Shen Y."/>
            <person name="Chen Z."/>
            <person name="Yuan Z.H."/>
            <person name="Zhao G.P."/>
            <person name="Qu D."/>
            <person name="Danchin A."/>
            <person name="Wen Y.M."/>
        </authorList>
    </citation>
    <scope>NUCLEOTIDE SEQUENCE [LARGE SCALE GENOMIC DNA]</scope>
    <source>
        <strain evidence="11">ATCC 12228 / FDA PCI 1200</strain>
    </source>
</reference>
<evidence type="ECO:0000256" key="8">
    <source>
        <dbReference type="ARBA" id="ARBA00032875"/>
    </source>
</evidence>
<dbReference type="Gene3D" id="3.30.559.30">
    <property type="entry name" value="Nonribosomal peptide synthetase, condensation domain"/>
    <property type="match status" value="1"/>
</dbReference>
<dbReference type="Pfam" id="PF00550">
    <property type="entry name" value="PP-binding"/>
    <property type="match status" value="2"/>
</dbReference>
<proteinExistence type="inferred from homology"/>
<dbReference type="GO" id="GO:0005737">
    <property type="term" value="C:cytoplasm"/>
    <property type="evidence" value="ECO:0007669"/>
    <property type="project" value="TreeGrafter"/>
</dbReference>
<dbReference type="GO" id="GO:0043041">
    <property type="term" value="P:amino acid activation for nonribosomal peptide biosynthetic process"/>
    <property type="evidence" value="ECO:0007669"/>
    <property type="project" value="TreeGrafter"/>
</dbReference>
<dbReference type="InterPro" id="IPR013120">
    <property type="entry name" value="FAR_NAD-bd"/>
</dbReference>
<dbReference type="Gene3D" id="3.40.50.720">
    <property type="entry name" value="NAD(P)-binding Rossmann-like Domain"/>
    <property type="match status" value="1"/>
</dbReference>
<dbReference type="InterPro" id="IPR045851">
    <property type="entry name" value="AMP-bd_C_sf"/>
</dbReference>
<dbReference type="PROSITE" id="PS50075">
    <property type="entry name" value="CARRIER"/>
    <property type="match status" value="2"/>
</dbReference>
<evidence type="ECO:0000313" key="10">
    <source>
        <dbReference type="EMBL" id="AAO03840.1"/>
    </source>
</evidence>
<dbReference type="InterPro" id="IPR023213">
    <property type="entry name" value="CAT-like_dom_sf"/>
</dbReference>
<evidence type="ECO:0000256" key="1">
    <source>
        <dbReference type="ARBA" id="ARBA00001957"/>
    </source>
</evidence>
<dbReference type="SUPFAM" id="SSF52777">
    <property type="entry name" value="CoA-dependent acyltransferases"/>
    <property type="match status" value="3"/>
</dbReference>
<organism evidence="10 11">
    <name type="scientific">Staphylococcus epidermidis (strain ATCC 12228 / FDA PCI 1200)</name>
    <dbReference type="NCBI Taxonomy" id="176280"/>
    <lineage>
        <taxon>Bacteria</taxon>
        <taxon>Bacillati</taxon>
        <taxon>Bacillota</taxon>
        <taxon>Bacilli</taxon>
        <taxon>Bacillales</taxon>
        <taxon>Staphylococcaceae</taxon>
        <taxon>Staphylococcus</taxon>
    </lineage>
</organism>
<dbReference type="InterPro" id="IPR036736">
    <property type="entry name" value="ACP-like_sf"/>
</dbReference>
<dbReference type="Gene3D" id="1.10.1200.10">
    <property type="entry name" value="ACP-like"/>
    <property type="match status" value="1"/>
</dbReference>
<dbReference type="Pfam" id="PF00501">
    <property type="entry name" value="AMP-binding"/>
    <property type="match status" value="2"/>
</dbReference>
<keyword evidence="6" id="KW-0436">Ligase</keyword>
<dbReference type="Proteomes" id="UP000001411">
    <property type="component" value="Chromosome"/>
</dbReference>
<dbReference type="Pfam" id="PF13193">
    <property type="entry name" value="AMP-binding_C"/>
    <property type="match status" value="1"/>
</dbReference>
<dbReference type="InterPro" id="IPR001242">
    <property type="entry name" value="Condensation_dom"/>
</dbReference>
<keyword evidence="7" id="KW-0045">Antibiotic biosynthesis</keyword>
<dbReference type="CDD" id="cd12117">
    <property type="entry name" value="A_NRPS_Srf_like"/>
    <property type="match status" value="1"/>
</dbReference>